<dbReference type="EMBL" id="ADGP01000020">
    <property type="protein sequence ID" value="EFD93983.1"/>
    <property type="molecule type" value="Genomic_DNA"/>
</dbReference>
<dbReference type="STRING" id="699218.HMPREF0889_0388"/>
<dbReference type="Gene3D" id="2.40.50.100">
    <property type="match status" value="1"/>
</dbReference>
<proteinExistence type="predicted"/>
<dbReference type="OrthoDB" id="1625734at2"/>
<evidence type="ECO:0000313" key="5">
    <source>
        <dbReference type="Proteomes" id="UP000004018"/>
    </source>
</evidence>
<feature type="chain" id="PRO_5003048427" description="Lipoyl-binding domain-containing protein" evidence="1">
    <location>
        <begin position="25"/>
        <end position="97"/>
    </location>
</feature>
<protein>
    <recommendedName>
        <fullName evidence="6">Lipoyl-binding domain-containing protein</fullName>
    </recommendedName>
</protein>
<feature type="signal peptide" evidence="1">
    <location>
        <begin position="1"/>
        <end position="24"/>
    </location>
</feature>
<dbReference type="InterPro" id="IPR011053">
    <property type="entry name" value="Single_hybrid_motif"/>
</dbReference>
<evidence type="ECO:0000313" key="3">
    <source>
        <dbReference type="EMBL" id="EGL39860.1"/>
    </source>
</evidence>
<dbReference type="AlphaFoldDB" id="D3LV55"/>
<dbReference type="InterPro" id="IPR019217">
    <property type="entry name" value="DUF2118"/>
</dbReference>
<reference evidence="4" key="1">
    <citation type="submission" date="2009-12" db="EMBL/GenBank/DDBJ databases">
        <title>Sequence of Clostridiales genomosp. BVAB3 str. UPII9-5.</title>
        <authorList>
            <person name="Madupu R."/>
            <person name="Durkin A.S."/>
            <person name="Torralba M."/>
            <person name="Methe B."/>
            <person name="Sutton G.G."/>
            <person name="Strausberg R.L."/>
            <person name="Nelson K.E."/>
        </authorList>
    </citation>
    <scope>NUCLEOTIDE SEQUENCE [LARGE SCALE GENOMIC DNA]</scope>
    <source>
        <strain evidence="4">28L</strain>
    </source>
</reference>
<evidence type="ECO:0000313" key="4">
    <source>
        <dbReference type="Proteomes" id="UP000003242"/>
    </source>
</evidence>
<evidence type="ECO:0000256" key="1">
    <source>
        <dbReference type="SAM" id="SignalP"/>
    </source>
</evidence>
<gene>
    <name evidence="2" type="ORF">HMPREF0889_0388</name>
    <name evidence="3" type="ORF">HMPREF1039_0400</name>
</gene>
<keyword evidence="1" id="KW-0732">Signal</keyword>
<reference evidence="3 5" key="3">
    <citation type="submission" date="2011-04" db="EMBL/GenBank/DDBJ databases">
        <authorList>
            <person name="Harkins D.M."/>
            <person name="Madupu R."/>
            <person name="Durkin A.S."/>
            <person name="Torralba M."/>
            <person name="Methe B."/>
            <person name="Sutton G.G."/>
            <person name="Nelson K.E."/>
        </authorList>
    </citation>
    <scope>NUCLEOTIDE SEQUENCE [LARGE SCALE GENOMIC DNA]</scope>
    <source>
        <strain evidence="3 5">UPII 199-6</strain>
    </source>
</reference>
<evidence type="ECO:0008006" key="6">
    <source>
        <dbReference type="Google" id="ProtNLM"/>
    </source>
</evidence>
<dbReference type="EMBL" id="AFIJ01000032">
    <property type="protein sequence ID" value="EGL39860.1"/>
    <property type="molecule type" value="Genomic_DNA"/>
</dbReference>
<reference evidence="2" key="2">
    <citation type="submission" date="2009-12" db="EMBL/GenBank/DDBJ databases">
        <authorList>
            <person name="Madupu R."/>
            <person name="Durkin A.S."/>
            <person name="Torralba M."/>
            <person name="Methe B."/>
            <person name="Sutton G.G."/>
            <person name="Strausberg R.L."/>
            <person name="Nelson K.E."/>
        </authorList>
    </citation>
    <scope>NUCLEOTIDE SEQUENCE</scope>
    <source>
        <strain evidence="2">28L</strain>
    </source>
</reference>
<dbReference type="Proteomes" id="UP000003242">
    <property type="component" value="Unassembled WGS sequence"/>
</dbReference>
<evidence type="ECO:0000313" key="2">
    <source>
        <dbReference type="EMBL" id="EFD93983.1"/>
    </source>
</evidence>
<dbReference type="Proteomes" id="UP000004018">
    <property type="component" value="Unassembled WGS sequence"/>
</dbReference>
<sequence length="97" mass="9848">MRIVKNVMTVMLGASFLAVTPVMAEEVSCASVLTGTVVSVAAVGTQVKEGDVLLTVASLAGPMPAIRAQRDGVVKVVKTAPGAEVQQGAAVIIVDEK</sequence>
<accession>D3LV55</accession>
<organism evidence="2 4">
    <name type="scientific">Megasphaera lornae</name>
    <dbReference type="NCBI Taxonomy" id="1000568"/>
    <lineage>
        <taxon>Bacteria</taxon>
        <taxon>Bacillati</taxon>
        <taxon>Bacillota</taxon>
        <taxon>Negativicutes</taxon>
        <taxon>Veillonellales</taxon>
        <taxon>Veillonellaceae</taxon>
        <taxon>Megasphaera</taxon>
    </lineage>
</organism>
<keyword evidence="5" id="KW-1185">Reference proteome</keyword>
<name>D3LV55_9FIRM</name>
<comment type="caution">
    <text evidence="2">The sequence shown here is derived from an EMBL/GenBank/DDBJ whole genome shotgun (WGS) entry which is preliminary data.</text>
</comment>
<dbReference type="RefSeq" id="WP_007391232.1">
    <property type="nucleotide sequence ID" value="NZ_ADGP01000020.1"/>
</dbReference>
<dbReference type="SUPFAM" id="SSF51230">
    <property type="entry name" value="Single hybrid motif"/>
    <property type="match status" value="1"/>
</dbReference>
<dbReference type="Pfam" id="PF09891">
    <property type="entry name" value="DUF2118"/>
    <property type="match status" value="1"/>
</dbReference>